<gene>
    <name evidence="2" type="ORF">F6X42_43480</name>
</gene>
<reference evidence="2 3" key="1">
    <citation type="submission" date="2019-09" db="EMBL/GenBank/DDBJ databases">
        <title>Paraburkholderia podalyriae sp. nov., A South African Podalyria-associated rhizobium.</title>
        <authorList>
            <person name="Mavima L."/>
            <person name="Beukes C.W."/>
            <person name="Palmer M."/>
            <person name="De Meyer S.E."/>
            <person name="James E.K."/>
            <person name="Maluk M."/>
            <person name="Avontuur J.R."/>
            <person name="Chan W.Y."/>
            <person name="Venter S.N."/>
            <person name="Steenkamp E.T."/>
        </authorList>
    </citation>
    <scope>NUCLEOTIDE SEQUENCE [LARGE SCALE GENOMIC DNA]</scope>
    <source>
        <strain evidence="2 3">WC7.3b</strain>
    </source>
</reference>
<feature type="chain" id="PRO_5046191951" description="DUF4258 domain-containing protein" evidence="1">
    <location>
        <begin position="26"/>
        <end position="136"/>
    </location>
</feature>
<protein>
    <recommendedName>
        <fullName evidence="4">DUF4258 domain-containing protein</fullName>
    </recommendedName>
</protein>
<keyword evidence="3" id="KW-1185">Reference proteome</keyword>
<evidence type="ECO:0000313" key="3">
    <source>
        <dbReference type="Proteomes" id="UP000736373"/>
    </source>
</evidence>
<evidence type="ECO:0000256" key="1">
    <source>
        <dbReference type="SAM" id="SignalP"/>
    </source>
</evidence>
<proteinExistence type="predicted"/>
<keyword evidence="1" id="KW-0732">Signal</keyword>
<dbReference type="Proteomes" id="UP000736373">
    <property type="component" value="Unassembled WGS sequence"/>
</dbReference>
<dbReference type="RefSeq" id="WP_187639738.1">
    <property type="nucleotide sequence ID" value="NZ_VZQQ01000224.1"/>
</dbReference>
<organism evidence="2 3">
    <name type="scientific">Paraburkholderia podalyriae</name>
    <dbReference type="NCBI Taxonomy" id="1938811"/>
    <lineage>
        <taxon>Bacteria</taxon>
        <taxon>Pseudomonadati</taxon>
        <taxon>Pseudomonadota</taxon>
        <taxon>Betaproteobacteria</taxon>
        <taxon>Burkholderiales</taxon>
        <taxon>Burkholderiaceae</taxon>
        <taxon>Paraburkholderia</taxon>
    </lineage>
</organism>
<sequence>MNNQGGATKRTLAPILIALSALCMAQPKPEPQCDRWPTNIAEGRLKKAGMVGNIDYTKTQAVQLASEKIGKDEDGEQLWREVYHITFHEKNGNKVKVIAVNDAGEFECSMSAVEIFVVSKHLLSRVEADRMFKQIE</sequence>
<dbReference type="EMBL" id="VZQQ01000224">
    <property type="protein sequence ID" value="MBC8752926.1"/>
    <property type="molecule type" value="Genomic_DNA"/>
</dbReference>
<name>A0ABR7Q2Z4_9BURK</name>
<evidence type="ECO:0000313" key="2">
    <source>
        <dbReference type="EMBL" id="MBC8752926.1"/>
    </source>
</evidence>
<evidence type="ECO:0008006" key="4">
    <source>
        <dbReference type="Google" id="ProtNLM"/>
    </source>
</evidence>
<accession>A0ABR7Q2Z4</accession>
<comment type="caution">
    <text evidence="2">The sequence shown here is derived from an EMBL/GenBank/DDBJ whole genome shotgun (WGS) entry which is preliminary data.</text>
</comment>
<feature type="signal peptide" evidence="1">
    <location>
        <begin position="1"/>
        <end position="25"/>
    </location>
</feature>